<evidence type="ECO:0000313" key="1">
    <source>
        <dbReference type="EMBL" id="MCB8881722.1"/>
    </source>
</evidence>
<comment type="caution">
    <text evidence="1">The sequence shown here is derived from an EMBL/GenBank/DDBJ whole genome shotgun (WGS) entry which is preliminary data.</text>
</comment>
<dbReference type="Proteomes" id="UP000721844">
    <property type="component" value="Unassembled WGS sequence"/>
</dbReference>
<dbReference type="RefSeq" id="WP_227308387.1">
    <property type="nucleotide sequence ID" value="NZ_JAESVA010000005.1"/>
</dbReference>
<name>A0A963Z2M3_9PROT</name>
<organism evidence="1 2">
    <name type="scientific">Acidisoma cellulosilyticum</name>
    <dbReference type="NCBI Taxonomy" id="2802395"/>
    <lineage>
        <taxon>Bacteria</taxon>
        <taxon>Pseudomonadati</taxon>
        <taxon>Pseudomonadota</taxon>
        <taxon>Alphaproteobacteria</taxon>
        <taxon>Acetobacterales</taxon>
        <taxon>Acidocellaceae</taxon>
        <taxon>Acidisoma</taxon>
    </lineage>
</organism>
<dbReference type="EMBL" id="JAESVA010000005">
    <property type="protein sequence ID" value="MCB8881722.1"/>
    <property type="molecule type" value="Genomic_DNA"/>
</dbReference>
<dbReference type="InterPro" id="IPR012334">
    <property type="entry name" value="Pectin_lyas_fold"/>
</dbReference>
<evidence type="ECO:0000313" key="2">
    <source>
        <dbReference type="Proteomes" id="UP000721844"/>
    </source>
</evidence>
<keyword evidence="2" id="KW-1185">Reference proteome</keyword>
<dbReference type="Gene3D" id="2.160.20.10">
    <property type="entry name" value="Single-stranded right-handed beta-helix, Pectin lyase-like"/>
    <property type="match status" value="1"/>
</dbReference>
<sequence length="484" mass="48833">MDRTITYVGAVPSVRDQLNPQRSTMIALGYILQMMLGTETVVDGFACTPAASGVGITLAPGTITQFTVVDQSSFGTLTADSDPLVKMGVNTESTTLDLSVPTTAGYSQNYLVEALFLEQDVDPLVLQFYNPANPAQPFSGPGGGEASVNTTRAQTVSLQVKAGVAASAGTQATPAVDAGWTGLYVVTVNAGAVNIVQSNISVYPSAPFLPNKLTGLRKPVIGGTLNFYISPLGSDLALGTTALTPLATIQQALTIAAEQYDLSASTITINLANGTYNGFSLAGTSISTPVSIVGNLTVPGNVVIQGVNLSAVTATKSSNLTINGVHLTATGTSASYYNVGSCIVCTTDAGVLIGPQVEFGIAGTSHIDCWTGGSVSVETLGPNEASGYKIVGGASQHISCNSGGYVAIADAPFTLTGTPNFSGAFIVCSNGLVAAYGSTFTGAATGTRYSVSLGGVIDTAGGGPNYLPGSVAGYADTATCGVYA</sequence>
<accession>A0A963Z2M3</accession>
<proteinExistence type="predicted"/>
<dbReference type="AlphaFoldDB" id="A0A963Z2M3"/>
<reference evidence="1 2" key="1">
    <citation type="journal article" date="2021" name="Microorganisms">
        <title>Acidisoma silvae sp. nov. and Acidisomacellulosilytica sp. nov., Two Acidophilic Bacteria Isolated from Decaying Wood, Hydrolyzing Cellulose and Producing Poly-3-hydroxybutyrate.</title>
        <authorList>
            <person name="Mieszkin S."/>
            <person name="Pouder E."/>
            <person name="Uroz S."/>
            <person name="Simon-Colin C."/>
            <person name="Alain K."/>
        </authorList>
    </citation>
    <scope>NUCLEOTIDE SEQUENCE [LARGE SCALE GENOMIC DNA]</scope>
    <source>
        <strain evidence="1 2">HW T5.17</strain>
    </source>
</reference>
<protein>
    <submittedName>
        <fullName evidence="1">Uncharacterized protein</fullName>
    </submittedName>
</protein>
<gene>
    <name evidence="1" type="ORF">ACELLULO517_15850</name>
</gene>